<keyword evidence="2" id="KW-0378">Hydrolase</keyword>
<comment type="caution">
    <text evidence="7">The sequence shown here is derived from an EMBL/GenBank/DDBJ whole genome shotgun (WGS) entry which is preliminary data.</text>
</comment>
<protein>
    <submittedName>
        <fullName evidence="7">DEAD/DEAH box helicase</fullName>
    </submittedName>
</protein>
<dbReference type="SMART" id="SM00487">
    <property type="entry name" value="DEXDc"/>
    <property type="match status" value="1"/>
</dbReference>
<dbReference type="GO" id="GO:0004386">
    <property type="term" value="F:helicase activity"/>
    <property type="evidence" value="ECO:0007669"/>
    <property type="project" value="UniProtKB-KW"/>
</dbReference>
<proteinExistence type="predicted"/>
<organism evidence="7 8">
    <name type="scientific">Anaerotalea alkaliphila</name>
    <dbReference type="NCBI Taxonomy" id="2662126"/>
    <lineage>
        <taxon>Bacteria</taxon>
        <taxon>Bacillati</taxon>
        <taxon>Bacillota</taxon>
        <taxon>Clostridia</taxon>
        <taxon>Eubacteriales</taxon>
        <taxon>Anaerotalea</taxon>
    </lineage>
</organism>
<dbReference type="AlphaFoldDB" id="A0A7X5HUH3"/>
<accession>A0A7X5HUH3</accession>
<dbReference type="InterPro" id="IPR027417">
    <property type="entry name" value="P-loop_NTPase"/>
</dbReference>
<evidence type="ECO:0000313" key="7">
    <source>
        <dbReference type="EMBL" id="NDL66775.1"/>
    </source>
</evidence>
<dbReference type="GO" id="GO:0005524">
    <property type="term" value="F:ATP binding"/>
    <property type="evidence" value="ECO:0007669"/>
    <property type="project" value="UniProtKB-KW"/>
</dbReference>
<dbReference type="GO" id="GO:0003676">
    <property type="term" value="F:nucleic acid binding"/>
    <property type="evidence" value="ECO:0007669"/>
    <property type="project" value="InterPro"/>
</dbReference>
<keyword evidence="4" id="KW-0067">ATP-binding</keyword>
<evidence type="ECO:0000256" key="2">
    <source>
        <dbReference type="ARBA" id="ARBA00022801"/>
    </source>
</evidence>
<gene>
    <name evidence="7" type="ORF">GXN74_03320</name>
</gene>
<dbReference type="EMBL" id="JAAEEH010000005">
    <property type="protein sequence ID" value="NDL66775.1"/>
    <property type="molecule type" value="Genomic_DNA"/>
</dbReference>
<evidence type="ECO:0000256" key="4">
    <source>
        <dbReference type="ARBA" id="ARBA00022840"/>
    </source>
</evidence>
<evidence type="ECO:0000256" key="3">
    <source>
        <dbReference type="ARBA" id="ARBA00022806"/>
    </source>
</evidence>
<name>A0A7X5HUH3_9FIRM</name>
<evidence type="ECO:0000313" key="8">
    <source>
        <dbReference type="Proteomes" id="UP000461585"/>
    </source>
</evidence>
<dbReference type="SMART" id="SM00490">
    <property type="entry name" value="HELICc"/>
    <property type="match status" value="1"/>
</dbReference>
<dbReference type="InterPro" id="IPR001650">
    <property type="entry name" value="Helicase_C-like"/>
</dbReference>
<evidence type="ECO:0000259" key="6">
    <source>
        <dbReference type="PROSITE" id="PS51194"/>
    </source>
</evidence>
<dbReference type="PROSITE" id="PS51194">
    <property type="entry name" value="HELICASE_CTER"/>
    <property type="match status" value="1"/>
</dbReference>
<dbReference type="InterPro" id="IPR050474">
    <property type="entry name" value="Hel308_SKI2-like"/>
</dbReference>
<dbReference type="PANTHER" id="PTHR47961:SF6">
    <property type="entry name" value="DNA-DIRECTED DNA POLYMERASE"/>
    <property type="match status" value="1"/>
</dbReference>
<dbReference type="SUPFAM" id="SSF52540">
    <property type="entry name" value="P-loop containing nucleoside triphosphate hydrolases"/>
    <property type="match status" value="2"/>
</dbReference>
<dbReference type="GO" id="GO:0016787">
    <property type="term" value="F:hydrolase activity"/>
    <property type="evidence" value="ECO:0007669"/>
    <property type="project" value="UniProtKB-KW"/>
</dbReference>
<keyword evidence="3 7" id="KW-0347">Helicase</keyword>
<dbReference type="InterPro" id="IPR011545">
    <property type="entry name" value="DEAD/DEAH_box_helicase_dom"/>
</dbReference>
<feature type="domain" description="Helicase C-terminal" evidence="6">
    <location>
        <begin position="367"/>
        <end position="549"/>
    </location>
</feature>
<feature type="domain" description="Helicase ATP-binding" evidence="5">
    <location>
        <begin position="153"/>
        <end position="322"/>
    </location>
</feature>
<evidence type="ECO:0000259" key="5">
    <source>
        <dbReference type="PROSITE" id="PS51192"/>
    </source>
</evidence>
<dbReference type="Pfam" id="PF00270">
    <property type="entry name" value="DEAD"/>
    <property type="match status" value="1"/>
</dbReference>
<dbReference type="Pfam" id="PF00271">
    <property type="entry name" value="Helicase_C"/>
    <property type="match status" value="1"/>
</dbReference>
<dbReference type="Proteomes" id="UP000461585">
    <property type="component" value="Unassembled WGS sequence"/>
</dbReference>
<sequence length="871" mass="100771">MHIPRNQTLAEALYVDIDKNEYLNEIYEALLNNYSIKIFNSQKQHIEVNIKDALRFADLLAKSSIPEKRDRHRLWGQELVILLSIVYPENSSIKYYLGSILSTVGNYRGLQSTYKAGYQTSDVFDGLYFEYDKSILRIPGHEGSYFFHDQKDVYEGLSSKYFSYSGPTSMGKSFVVQTFIKQQIENGSTNNYSILVPTKALINEIRSDIIGSLQGKLKETNYRVVSASGDIVLQQEHNFIFVMTPERLLHMLIGMPKIRIDFLFVDEAHKISDRGGRSAYYYEVVAHLSKLKEMPTVIFASPNIPNPEVYLSLIPNIQVDEVKKLASKYTPVCQFKYFLDLCEGKVYSHNDYAKSLSHISNIPLQVELSEIVKRVGSTQQNIIYCNSKQKVVDYAVQYANNLPVKEDENLVALAKDIRNEVHNDCYLADMILKGVAYHVGYLPSNIRLRIEKSFVDGDLRTIFCTSTLVEGVNLPADNLFITSYKNGNSNMDEVQFRNLVGRVGRIKYNLYGNVFLVRMEDNLKTEKYISLLQNDVPPQEVSINIKDNKKHLDLVIDDLVRGDIELTTVREAATAKDFEALRKFAMILTKDIAEGNHTPIYESFSPFLDEQKEYRIKEIFPIERTSVDISFSYDQVINLRELVESGQKYPEVTGENDEVDFEELVDFLMKLRKVFKWDIYEKRTIGKAGTYREDSVIRWYAVILLRWIRGNGLNQIIYHALKYKENNPYTGVWVGNMKLADIYNKNSKLHKNYIIAETLGVIENVLLFSISNYFRKFSLEYKDVHQVEHFQNDWYEFVEYGTTNPLTIFLQQIGFSRESSKFIEEPPNRNKYLTQVDGELRIHRSILECGNIGVETESQDIQFNMPELFIE</sequence>
<dbReference type="RefSeq" id="WP_162369498.1">
    <property type="nucleotide sequence ID" value="NZ_JAAEEH010000005.1"/>
</dbReference>
<dbReference type="InterPro" id="IPR014001">
    <property type="entry name" value="Helicase_ATP-bd"/>
</dbReference>
<keyword evidence="1" id="KW-0547">Nucleotide-binding</keyword>
<keyword evidence="8" id="KW-1185">Reference proteome</keyword>
<dbReference type="PANTHER" id="PTHR47961">
    <property type="entry name" value="DNA POLYMERASE THETA, PUTATIVE (AFU_ORTHOLOGUE AFUA_1G05260)-RELATED"/>
    <property type="match status" value="1"/>
</dbReference>
<dbReference type="Gene3D" id="3.40.50.300">
    <property type="entry name" value="P-loop containing nucleotide triphosphate hydrolases"/>
    <property type="match status" value="2"/>
</dbReference>
<reference evidence="7 8" key="1">
    <citation type="submission" date="2020-01" db="EMBL/GenBank/DDBJ databases">
        <title>Anaeroalcalibacter tamaniensis gen. nov., sp. nov., moderately halophilic strictly anaerobic fermenter bacterium from mud volcano of Taman peninsula.</title>
        <authorList>
            <person name="Frolova A."/>
            <person name="Merkel A.Y."/>
            <person name="Slobodkin A.I."/>
        </authorList>
    </citation>
    <scope>NUCLEOTIDE SEQUENCE [LARGE SCALE GENOMIC DNA]</scope>
    <source>
        <strain evidence="7 8">F-3ap</strain>
    </source>
</reference>
<dbReference type="PROSITE" id="PS51192">
    <property type="entry name" value="HELICASE_ATP_BIND_1"/>
    <property type="match status" value="1"/>
</dbReference>
<evidence type="ECO:0000256" key="1">
    <source>
        <dbReference type="ARBA" id="ARBA00022741"/>
    </source>
</evidence>